<evidence type="ECO:0000256" key="1">
    <source>
        <dbReference type="ARBA" id="ARBA00004651"/>
    </source>
</evidence>
<evidence type="ECO:0000256" key="2">
    <source>
        <dbReference type="ARBA" id="ARBA00005346"/>
    </source>
</evidence>
<feature type="transmembrane region" description="Helical" evidence="8">
    <location>
        <begin position="6"/>
        <end position="28"/>
    </location>
</feature>
<feature type="transmembrane region" description="Helical" evidence="8">
    <location>
        <begin position="83"/>
        <end position="104"/>
    </location>
</feature>
<feature type="transmembrane region" description="Helical" evidence="8">
    <location>
        <begin position="165"/>
        <end position="187"/>
    </location>
</feature>
<dbReference type="PANTHER" id="PTHR42703:SF1">
    <property type="entry name" value="NA(+)_H(+) ANTIPORTER SUBUNIT D1"/>
    <property type="match status" value="1"/>
</dbReference>
<feature type="transmembrane region" description="Helical" evidence="8">
    <location>
        <begin position="373"/>
        <end position="392"/>
    </location>
</feature>
<evidence type="ECO:0000256" key="6">
    <source>
        <dbReference type="ARBA" id="ARBA00023136"/>
    </source>
</evidence>
<sequence length="489" mass="51003">MTVQPATANLLAWLVMLPLAAAVLTMLLPLRLRAAASLVLLAPMTLLALMLGAALATHGPFVLALGGWATPLGIALQADGPAVGMTLLTVAISVPCAIHAAAYLRGHAEAEYFWALFWFLWASLNTIWMSTDIFNLYVGIELLGLAAVGLVALRGDAEALAAAMRYLLAALLGSLAYLIGVALLYGGHGSLSLAHLAQTDHAQATTAVALAAMSLGLALKTALFPLHAWLPPAHGGALTPVSALLSALVIKASFFIMLRLWFALAPPGLSTAATLLGLLGAFAVFWGGWKALRQSRLKHLVAYSTVAQIGYLFLFFPLAIGTGEAAARLAWDGTMLMLISHALAKAAMFLAAGNLILAIGSPRIADLAGIGRYRQFSLLSFGIAGVGIMGLPPSGGFGAKWLLMQSALAGGGWLWVAVLIGGGLLSAAYVFKVFRHAFIEGPKRDRFEDPPAALEITALVLALVSLMIGLAAHGPLTWLRLGTPFGVSE</sequence>
<dbReference type="PRINTS" id="PR01437">
    <property type="entry name" value="NUOXDRDTASE4"/>
</dbReference>
<feature type="transmembrane region" description="Helical" evidence="8">
    <location>
        <begin position="40"/>
        <end position="63"/>
    </location>
</feature>
<dbReference type="AlphaFoldDB" id="A0A972J8W0"/>
<feature type="transmembrane region" description="Helical" evidence="8">
    <location>
        <begin position="452"/>
        <end position="472"/>
    </location>
</feature>
<evidence type="ECO:0000313" key="11">
    <source>
        <dbReference type="Proteomes" id="UP000599523"/>
    </source>
</evidence>
<dbReference type="GO" id="GO:0005886">
    <property type="term" value="C:plasma membrane"/>
    <property type="evidence" value="ECO:0007669"/>
    <property type="project" value="UniProtKB-SubCell"/>
</dbReference>
<feature type="transmembrane region" description="Helical" evidence="8">
    <location>
        <begin position="111"/>
        <end position="128"/>
    </location>
</feature>
<keyword evidence="5 8" id="KW-1133">Transmembrane helix</keyword>
<gene>
    <name evidence="10" type="ORF">GPA21_12510</name>
</gene>
<protein>
    <submittedName>
        <fullName evidence="10">Hydrogenase 4 subunit B</fullName>
    </submittedName>
</protein>
<feature type="transmembrane region" description="Helical" evidence="8">
    <location>
        <begin position="241"/>
        <end position="262"/>
    </location>
</feature>
<dbReference type="InterPro" id="IPR001750">
    <property type="entry name" value="ND/Mrp_TM"/>
</dbReference>
<comment type="similarity">
    <text evidence="2">Belongs to the CPA3 antiporters (TC 2.A.63) subunit D family.</text>
</comment>
<evidence type="ECO:0000256" key="7">
    <source>
        <dbReference type="RuleBase" id="RU000320"/>
    </source>
</evidence>
<proteinExistence type="inferred from homology"/>
<feature type="transmembrane region" description="Helical" evidence="8">
    <location>
        <begin position="268"/>
        <end position="288"/>
    </location>
</feature>
<dbReference type="PANTHER" id="PTHR42703">
    <property type="entry name" value="NADH DEHYDROGENASE"/>
    <property type="match status" value="1"/>
</dbReference>
<evidence type="ECO:0000256" key="4">
    <source>
        <dbReference type="ARBA" id="ARBA00022692"/>
    </source>
</evidence>
<dbReference type="GO" id="GO:0008137">
    <property type="term" value="F:NADH dehydrogenase (ubiquinone) activity"/>
    <property type="evidence" value="ECO:0007669"/>
    <property type="project" value="InterPro"/>
</dbReference>
<feature type="transmembrane region" description="Helical" evidence="8">
    <location>
        <begin position="342"/>
        <end position="361"/>
    </location>
</feature>
<evidence type="ECO:0000259" key="9">
    <source>
        <dbReference type="Pfam" id="PF00361"/>
    </source>
</evidence>
<evidence type="ECO:0000313" key="10">
    <source>
        <dbReference type="EMBL" id="NMG03786.1"/>
    </source>
</evidence>
<evidence type="ECO:0000256" key="8">
    <source>
        <dbReference type="SAM" id="Phobius"/>
    </source>
</evidence>
<dbReference type="EMBL" id="WTVM01000073">
    <property type="protein sequence ID" value="NMG03786.1"/>
    <property type="molecule type" value="Genomic_DNA"/>
</dbReference>
<dbReference type="RefSeq" id="WP_168988485.1">
    <property type="nucleotide sequence ID" value="NZ_CAWPHM010000301.1"/>
</dbReference>
<dbReference type="InterPro" id="IPR050586">
    <property type="entry name" value="CPA3_Na-H_Antiporter_D"/>
</dbReference>
<accession>A0A972J8W0</accession>
<feature type="transmembrane region" description="Helical" evidence="8">
    <location>
        <begin position="300"/>
        <end position="322"/>
    </location>
</feature>
<comment type="subcellular location">
    <subcellularLocation>
        <location evidence="1">Cell membrane</location>
        <topology evidence="1">Multi-pass membrane protein</topology>
    </subcellularLocation>
    <subcellularLocation>
        <location evidence="7">Membrane</location>
        <topology evidence="7">Multi-pass membrane protein</topology>
    </subcellularLocation>
</comment>
<name>A0A972J8W0_9RHOO</name>
<feature type="domain" description="NADH:quinone oxidoreductase/Mrp antiporter transmembrane" evidence="9">
    <location>
        <begin position="130"/>
        <end position="420"/>
    </location>
</feature>
<dbReference type="GO" id="GO:0042773">
    <property type="term" value="P:ATP synthesis coupled electron transport"/>
    <property type="evidence" value="ECO:0007669"/>
    <property type="project" value="InterPro"/>
</dbReference>
<keyword evidence="3" id="KW-1003">Cell membrane</keyword>
<reference evidence="10" key="1">
    <citation type="submission" date="2019-12" db="EMBL/GenBank/DDBJ databases">
        <title>Comparative genomics gives insights into the taxonomy of the Azoarcus-Aromatoleum group and reveals separate origins of nif in the plant-associated Azoarcus and non-plant-associated Aromatoleum sub-groups.</title>
        <authorList>
            <person name="Lafos M."/>
            <person name="Maluk M."/>
            <person name="Batista M."/>
            <person name="Junghare M."/>
            <person name="Carmona M."/>
            <person name="Faoro H."/>
            <person name="Cruz L.M."/>
            <person name="Battistoni F."/>
            <person name="De Souza E."/>
            <person name="Pedrosa F."/>
            <person name="Chen W.-M."/>
            <person name="Poole P.S."/>
            <person name="Dixon R.A."/>
            <person name="James E.K."/>
        </authorList>
    </citation>
    <scope>NUCLEOTIDE SEQUENCE</scope>
    <source>
        <strain evidence="10">NSC3</strain>
    </source>
</reference>
<keyword evidence="11" id="KW-1185">Reference proteome</keyword>
<feature type="transmembrane region" description="Helical" evidence="8">
    <location>
        <begin position="134"/>
        <end position="153"/>
    </location>
</feature>
<dbReference type="Proteomes" id="UP000599523">
    <property type="component" value="Unassembled WGS sequence"/>
</dbReference>
<dbReference type="Pfam" id="PF00361">
    <property type="entry name" value="Proton_antipo_M"/>
    <property type="match status" value="1"/>
</dbReference>
<feature type="transmembrane region" description="Helical" evidence="8">
    <location>
        <begin position="207"/>
        <end position="229"/>
    </location>
</feature>
<keyword evidence="6 8" id="KW-0472">Membrane</keyword>
<evidence type="ECO:0000256" key="5">
    <source>
        <dbReference type="ARBA" id="ARBA00022989"/>
    </source>
</evidence>
<dbReference type="InterPro" id="IPR003918">
    <property type="entry name" value="NADH_UbQ_OxRdtase"/>
</dbReference>
<keyword evidence="4 7" id="KW-0812">Transmembrane</keyword>
<feature type="transmembrane region" description="Helical" evidence="8">
    <location>
        <begin position="412"/>
        <end position="431"/>
    </location>
</feature>
<evidence type="ECO:0000256" key="3">
    <source>
        <dbReference type="ARBA" id="ARBA00022475"/>
    </source>
</evidence>
<comment type="caution">
    <text evidence="10">The sequence shown here is derived from an EMBL/GenBank/DDBJ whole genome shotgun (WGS) entry which is preliminary data.</text>
</comment>
<organism evidence="10 11">
    <name type="scientific">Azoarcus taiwanensis</name>
    <dbReference type="NCBI Taxonomy" id="666964"/>
    <lineage>
        <taxon>Bacteria</taxon>
        <taxon>Pseudomonadati</taxon>
        <taxon>Pseudomonadota</taxon>
        <taxon>Betaproteobacteria</taxon>
        <taxon>Rhodocyclales</taxon>
        <taxon>Zoogloeaceae</taxon>
        <taxon>Azoarcus</taxon>
    </lineage>
</organism>